<dbReference type="AlphaFoldDB" id="A0AAE1ELR0"/>
<evidence type="ECO:0000313" key="2">
    <source>
        <dbReference type="Proteomes" id="UP001286313"/>
    </source>
</evidence>
<name>A0AAE1ELR0_PETCI</name>
<proteinExistence type="predicted"/>
<comment type="caution">
    <text evidence="1">The sequence shown here is derived from an EMBL/GenBank/DDBJ whole genome shotgun (WGS) entry which is preliminary data.</text>
</comment>
<reference evidence="1" key="1">
    <citation type="submission" date="2023-10" db="EMBL/GenBank/DDBJ databases">
        <title>Genome assemblies of two species of porcelain crab, Petrolisthes cinctipes and Petrolisthes manimaculis (Anomura: Porcellanidae).</title>
        <authorList>
            <person name="Angst P."/>
        </authorList>
    </citation>
    <scope>NUCLEOTIDE SEQUENCE</scope>
    <source>
        <strain evidence="1">PB745_01</strain>
        <tissue evidence="1">Gill</tissue>
    </source>
</reference>
<protein>
    <submittedName>
        <fullName evidence="1">Uncharacterized protein</fullName>
    </submittedName>
</protein>
<sequence length="126" mass="13708">MVTVCWNVVPLESSSGSGGGDPSTQWTVVLPAPLRSPTAHPDTYTPTHRSNFKACYNILRQLKFVGTGGKDSVVVVLDDGGWCLGGVVVKGGKYVSVFVIITVKDARYLRRLLFLLLPLVQLERYG</sequence>
<organism evidence="1 2">
    <name type="scientific">Petrolisthes cinctipes</name>
    <name type="common">Flat porcelain crab</name>
    <dbReference type="NCBI Taxonomy" id="88211"/>
    <lineage>
        <taxon>Eukaryota</taxon>
        <taxon>Metazoa</taxon>
        <taxon>Ecdysozoa</taxon>
        <taxon>Arthropoda</taxon>
        <taxon>Crustacea</taxon>
        <taxon>Multicrustacea</taxon>
        <taxon>Malacostraca</taxon>
        <taxon>Eumalacostraca</taxon>
        <taxon>Eucarida</taxon>
        <taxon>Decapoda</taxon>
        <taxon>Pleocyemata</taxon>
        <taxon>Anomura</taxon>
        <taxon>Galatheoidea</taxon>
        <taxon>Porcellanidae</taxon>
        <taxon>Petrolisthes</taxon>
    </lineage>
</organism>
<dbReference type="Proteomes" id="UP001286313">
    <property type="component" value="Unassembled WGS sequence"/>
</dbReference>
<accession>A0AAE1ELR0</accession>
<keyword evidence="2" id="KW-1185">Reference proteome</keyword>
<evidence type="ECO:0000313" key="1">
    <source>
        <dbReference type="EMBL" id="KAK3857052.1"/>
    </source>
</evidence>
<gene>
    <name evidence="1" type="ORF">Pcinc_036673</name>
</gene>
<dbReference type="EMBL" id="JAWQEG010005708">
    <property type="protein sequence ID" value="KAK3857052.1"/>
    <property type="molecule type" value="Genomic_DNA"/>
</dbReference>